<comment type="subcellular location">
    <subcellularLocation>
        <location evidence="1">Mitochondrion</location>
    </subcellularLocation>
</comment>
<dbReference type="SMART" id="SM00952">
    <property type="entry name" value="RAP"/>
    <property type="match status" value="1"/>
</dbReference>
<organism evidence="5 6">
    <name type="scientific">Hymenochirus boettgeri</name>
    <name type="common">Congo dwarf clawed frog</name>
    <dbReference type="NCBI Taxonomy" id="247094"/>
    <lineage>
        <taxon>Eukaryota</taxon>
        <taxon>Metazoa</taxon>
        <taxon>Chordata</taxon>
        <taxon>Craniata</taxon>
        <taxon>Vertebrata</taxon>
        <taxon>Euteleostomi</taxon>
        <taxon>Amphibia</taxon>
        <taxon>Batrachia</taxon>
        <taxon>Anura</taxon>
        <taxon>Pipoidea</taxon>
        <taxon>Pipidae</taxon>
        <taxon>Pipinae</taxon>
        <taxon>Hymenochirus</taxon>
    </lineage>
</organism>
<evidence type="ECO:0000259" key="4">
    <source>
        <dbReference type="PROSITE" id="PS51286"/>
    </source>
</evidence>
<dbReference type="PROSITE" id="PS51286">
    <property type="entry name" value="RAP"/>
    <property type="match status" value="1"/>
</dbReference>
<dbReference type="Pfam" id="PF06743">
    <property type="entry name" value="FAST_1"/>
    <property type="match status" value="1"/>
</dbReference>
<sequence>MNSKAYLPLFRTIRNLQLCDSVVGTWIPALMTQKYSSKTYCLLKDAGQHVNKCTCARTSYFSLRFLTQKTTEDGNAQLDLIQQSSKDLTDHLVGGVPSDNKFQREVNDTSRLADDEASEDLWVPSNVREESYPEIYPALRKCTSPSDVLDLCSNPPLSAKQISNCFTTMWETSKKIRSEQRRYEKQIMFEHPNFENLCYLAMNTAHRMRPEDLVYTLHAVIKLEINQRSRLVQTLLRACQENLNNFEEREISVLSSSLDGMSSSRNVDALRSGLRLLVEMRLPEIRGVLPLQTMMRAIGKDAPLSLKKKLEVTEMEKLLRFFSYGLDDIPFWKLINVLQSCRELSYRNADLFTAIGDYIINTAYMWQTKQVTLILSMLENLGFRHIPLLDSYAEIVIQSPESLTLKDLLITVKVYSLLNHLPEGKSQQFLEALGKSLELYLPRIPQVELLRVVYSFCILGYFPHQPLDKLLQEDVLNGLLSSETYNVEINERMLHSINLCLKLDKPSIRRPDMVVLGKSTSTNLTTHPEVQTALVTILQDTNNLQQNVQLPTDYYIDFVFTLDPEQNTLISETDDCTVHGVRVAVLCPTVSSFAFGTLHPLGKLAVKMRHLRALGYKVLLVPLHEFGKLNVCERVEFLRSQIFPVKSPDDEETNMALGGRNSHNSHPGH</sequence>
<name>A0A8T2IRG8_9PIPI</name>
<dbReference type="Pfam" id="PF08373">
    <property type="entry name" value="RAP"/>
    <property type="match status" value="1"/>
</dbReference>
<keyword evidence="2" id="KW-0496">Mitochondrion</keyword>
<dbReference type="GO" id="GO:0003723">
    <property type="term" value="F:RNA binding"/>
    <property type="evidence" value="ECO:0007669"/>
    <property type="project" value="TreeGrafter"/>
</dbReference>
<dbReference type="OrthoDB" id="9369505at2759"/>
<protein>
    <recommendedName>
        <fullName evidence="4">RAP domain-containing protein</fullName>
    </recommendedName>
</protein>
<dbReference type="InterPro" id="IPR010622">
    <property type="entry name" value="FAST_Leu-rich"/>
</dbReference>
<accession>A0A8T2IRG8</accession>
<dbReference type="PANTHER" id="PTHR21228">
    <property type="entry name" value="FAST LEU-RICH DOMAIN-CONTAINING"/>
    <property type="match status" value="1"/>
</dbReference>
<evidence type="ECO:0000256" key="1">
    <source>
        <dbReference type="ARBA" id="ARBA00004173"/>
    </source>
</evidence>
<feature type="domain" description="RAP" evidence="4">
    <location>
        <begin position="583"/>
        <end position="640"/>
    </location>
</feature>
<dbReference type="InterPro" id="IPR013584">
    <property type="entry name" value="RAP"/>
</dbReference>
<dbReference type="GO" id="GO:0000963">
    <property type="term" value="P:mitochondrial RNA processing"/>
    <property type="evidence" value="ECO:0007669"/>
    <property type="project" value="TreeGrafter"/>
</dbReference>
<dbReference type="GO" id="GO:0005759">
    <property type="term" value="C:mitochondrial matrix"/>
    <property type="evidence" value="ECO:0007669"/>
    <property type="project" value="TreeGrafter"/>
</dbReference>
<evidence type="ECO:0000313" key="6">
    <source>
        <dbReference type="Proteomes" id="UP000812440"/>
    </source>
</evidence>
<dbReference type="PANTHER" id="PTHR21228:SF1">
    <property type="entry name" value="FAST KINASE DOMAIN-CONTAINING PROTEIN 2, MITOCHONDRIAL"/>
    <property type="match status" value="1"/>
</dbReference>
<reference evidence="5" key="1">
    <citation type="thesis" date="2020" institute="ProQuest LLC" country="789 East Eisenhower Parkway, Ann Arbor, MI, USA">
        <title>Comparative Genomics and Chromosome Evolution.</title>
        <authorList>
            <person name="Mudd A.B."/>
        </authorList>
    </citation>
    <scope>NUCLEOTIDE SEQUENCE</scope>
    <source>
        <strain evidence="5">Female2</strain>
        <tissue evidence="5">Blood</tissue>
    </source>
</reference>
<dbReference type="GO" id="GO:0044528">
    <property type="term" value="P:regulation of mitochondrial mRNA stability"/>
    <property type="evidence" value="ECO:0007669"/>
    <property type="project" value="InterPro"/>
</dbReference>
<dbReference type="AlphaFoldDB" id="A0A8T2IRG8"/>
<dbReference type="InterPro" id="IPR050870">
    <property type="entry name" value="FAST_kinase"/>
</dbReference>
<evidence type="ECO:0000313" key="5">
    <source>
        <dbReference type="EMBL" id="KAG8432746.1"/>
    </source>
</evidence>
<dbReference type="EMBL" id="JAACNH010000009">
    <property type="protein sequence ID" value="KAG8432746.1"/>
    <property type="molecule type" value="Genomic_DNA"/>
</dbReference>
<keyword evidence="6" id="KW-1185">Reference proteome</keyword>
<proteinExistence type="predicted"/>
<evidence type="ECO:0000256" key="2">
    <source>
        <dbReference type="ARBA" id="ARBA00023128"/>
    </source>
</evidence>
<evidence type="ECO:0000256" key="3">
    <source>
        <dbReference type="SAM" id="MobiDB-lite"/>
    </source>
</evidence>
<gene>
    <name evidence="5" type="ORF">GDO86_017114</name>
</gene>
<feature type="region of interest" description="Disordered" evidence="3">
    <location>
        <begin position="649"/>
        <end position="669"/>
    </location>
</feature>
<dbReference type="Proteomes" id="UP000812440">
    <property type="component" value="Chromosome 9"/>
</dbReference>
<dbReference type="GO" id="GO:0035770">
    <property type="term" value="C:ribonucleoprotein granule"/>
    <property type="evidence" value="ECO:0007669"/>
    <property type="project" value="TreeGrafter"/>
</dbReference>
<comment type="caution">
    <text evidence="5">The sequence shown here is derived from an EMBL/GenBank/DDBJ whole genome shotgun (WGS) entry which is preliminary data.</text>
</comment>